<comment type="caution">
    <text evidence="1">The sequence shown here is derived from an EMBL/GenBank/DDBJ whole genome shotgun (WGS) entry which is preliminary data.</text>
</comment>
<name>A0A0F9J3J7_9ZZZZ</name>
<protein>
    <submittedName>
        <fullName evidence="1">Uncharacterized protein</fullName>
    </submittedName>
</protein>
<gene>
    <name evidence="1" type="ORF">LCGC14_1803690</name>
</gene>
<dbReference type="EMBL" id="LAZR01017417">
    <property type="protein sequence ID" value="KKM00511.1"/>
    <property type="molecule type" value="Genomic_DNA"/>
</dbReference>
<accession>A0A0F9J3J7</accession>
<organism evidence="1">
    <name type="scientific">marine sediment metagenome</name>
    <dbReference type="NCBI Taxonomy" id="412755"/>
    <lineage>
        <taxon>unclassified sequences</taxon>
        <taxon>metagenomes</taxon>
        <taxon>ecological metagenomes</taxon>
    </lineage>
</organism>
<dbReference type="AlphaFoldDB" id="A0A0F9J3J7"/>
<reference evidence="1" key="1">
    <citation type="journal article" date="2015" name="Nature">
        <title>Complex archaea that bridge the gap between prokaryotes and eukaryotes.</title>
        <authorList>
            <person name="Spang A."/>
            <person name="Saw J.H."/>
            <person name="Jorgensen S.L."/>
            <person name="Zaremba-Niedzwiedzka K."/>
            <person name="Martijn J."/>
            <person name="Lind A.E."/>
            <person name="van Eijk R."/>
            <person name="Schleper C."/>
            <person name="Guy L."/>
            <person name="Ettema T.J."/>
        </authorList>
    </citation>
    <scope>NUCLEOTIDE SEQUENCE</scope>
</reference>
<proteinExistence type="predicted"/>
<sequence length="120" mass="13495">MKITFSIDGKLLKERVLDGMKKVLFLSMLKMNELAVIYVPVDKGLLKSRINLLPAVPGYIHYDLTAGTIYAAAVEFGTSPRVIKAVQVMHPGTEAQPFFRPALDQVKGVWVGRYWNQVFK</sequence>
<evidence type="ECO:0000313" key="1">
    <source>
        <dbReference type="EMBL" id="KKM00511.1"/>
    </source>
</evidence>